<dbReference type="InterPro" id="IPR025789">
    <property type="entry name" value="DOT1_dom"/>
</dbReference>
<gene>
    <name evidence="8" type="ORF">NCTC13316_00154</name>
</gene>
<dbReference type="InterPro" id="IPR029063">
    <property type="entry name" value="SAM-dependent_MTases_sf"/>
</dbReference>
<dbReference type="Proteomes" id="UP000254794">
    <property type="component" value="Unassembled WGS sequence"/>
</dbReference>
<keyword evidence="6" id="KW-1133">Transmembrane helix</keyword>
<dbReference type="GO" id="GO:0051726">
    <property type="term" value="P:regulation of cell cycle"/>
    <property type="evidence" value="ECO:0007669"/>
    <property type="project" value="InterPro"/>
</dbReference>
<dbReference type="AlphaFoldDB" id="A0A378JIN9"/>
<feature type="domain" description="DOT1" evidence="7">
    <location>
        <begin position="1"/>
        <end position="230"/>
    </location>
</feature>
<accession>A0A378JIN9</accession>
<dbReference type="OrthoDB" id="5642812at2"/>
<evidence type="ECO:0000256" key="2">
    <source>
        <dbReference type="ARBA" id="ARBA00020987"/>
    </source>
</evidence>
<dbReference type="GO" id="GO:0140956">
    <property type="term" value="F:histone H3K79 trimethyltransferase activity"/>
    <property type="evidence" value="ECO:0007669"/>
    <property type="project" value="UniProtKB-EC"/>
</dbReference>
<keyword evidence="6" id="KW-0812">Transmembrane</keyword>
<comment type="catalytic activity">
    <reaction evidence="5">
        <text>L-lysyl(79)-[histone H3] + 3 S-adenosyl-L-methionine = N(6),N(6),N(6)-trimethyl-L-lysyl(79)-[histone H3] + 3 S-adenosyl-L-homocysteine + 3 H(+)</text>
        <dbReference type="Rhea" id="RHEA:60328"/>
        <dbReference type="Rhea" id="RHEA-COMP:15549"/>
        <dbReference type="Rhea" id="RHEA-COMP:15552"/>
        <dbReference type="ChEBI" id="CHEBI:15378"/>
        <dbReference type="ChEBI" id="CHEBI:29969"/>
        <dbReference type="ChEBI" id="CHEBI:57856"/>
        <dbReference type="ChEBI" id="CHEBI:59789"/>
        <dbReference type="ChEBI" id="CHEBI:61961"/>
        <dbReference type="EC" id="2.1.1.360"/>
    </reaction>
</comment>
<name>A0A378JIN9_9GAMM</name>
<dbReference type="RefSeq" id="WP_115329594.1">
    <property type="nucleotide sequence ID" value="NZ_CAAAHP010000003.1"/>
</dbReference>
<keyword evidence="8" id="KW-0489">Methyltransferase</keyword>
<dbReference type="GO" id="GO:0032259">
    <property type="term" value="P:methylation"/>
    <property type="evidence" value="ECO:0007669"/>
    <property type="project" value="UniProtKB-KW"/>
</dbReference>
<evidence type="ECO:0000256" key="4">
    <source>
        <dbReference type="ARBA" id="ARBA00029821"/>
    </source>
</evidence>
<dbReference type="EMBL" id="UGOD01000001">
    <property type="protein sequence ID" value="STX50089.1"/>
    <property type="molecule type" value="Genomic_DNA"/>
</dbReference>
<keyword evidence="8" id="KW-0808">Transferase</keyword>
<dbReference type="SUPFAM" id="SSF53335">
    <property type="entry name" value="S-adenosyl-L-methionine-dependent methyltransferases"/>
    <property type="match status" value="1"/>
</dbReference>
<dbReference type="PROSITE" id="PS51569">
    <property type="entry name" value="DOT1"/>
    <property type="match status" value="1"/>
</dbReference>
<keyword evidence="9" id="KW-1185">Reference proteome</keyword>
<dbReference type="Gene3D" id="3.40.50.150">
    <property type="entry name" value="Vaccinia Virus protein VP39"/>
    <property type="match status" value="1"/>
</dbReference>
<sequence>MLITLIIVILISLILLFFYQNKTPKKIKKWQRALQLHVHQPIFDRLYQDINGFALSKAARAHQDAIEYTYGEIEFESFIALLSLCKPQSNAVFYDLGSGTGKAVIACTMVFDICKSYGIELFLPLHKCAQKQLQRLAQIEIYQDKAKKIILKHENFLNSSIDDGTIIFINATTFIAELWEQISNHVEQVKSGTLVISTSKMLTSKCFTVVRIVPLKVSWGIINAYIQQRI</sequence>
<protein>
    <recommendedName>
        <fullName evidence="2">Histone-lysine N-methyltransferase, H3 lysine-79 specific</fullName>
        <ecNumber evidence="1">2.1.1.360</ecNumber>
    </recommendedName>
    <alternativeName>
        <fullName evidence="4">Histone H3-K79 methyltransferase</fullName>
    </alternativeName>
</protein>
<evidence type="ECO:0000256" key="6">
    <source>
        <dbReference type="SAM" id="Phobius"/>
    </source>
</evidence>
<evidence type="ECO:0000313" key="9">
    <source>
        <dbReference type="Proteomes" id="UP000254794"/>
    </source>
</evidence>
<evidence type="ECO:0000256" key="5">
    <source>
        <dbReference type="ARBA" id="ARBA00047770"/>
    </source>
</evidence>
<evidence type="ECO:0000256" key="3">
    <source>
        <dbReference type="ARBA" id="ARBA00022853"/>
    </source>
</evidence>
<keyword evidence="3" id="KW-0156">Chromatin regulator</keyword>
<dbReference type="Pfam" id="PF08123">
    <property type="entry name" value="DOT1"/>
    <property type="match status" value="1"/>
</dbReference>
<dbReference type="InterPro" id="IPR030445">
    <property type="entry name" value="H3-K79_meTrfase"/>
</dbReference>
<feature type="transmembrane region" description="Helical" evidence="6">
    <location>
        <begin position="6"/>
        <end position="22"/>
    </location>
</feature>
<evidence type="ECO:0000259" key="7">
    <source>
        <dbReference type="PROSITE" id="PS51569"/>
    </source>
</evidence>
<dbReference type="EC" id="2.1.1.360" evidence="1"/>
<dbReference type="PANTHER" id="PTHR21451:SF19">
    <property type="entry name" value="ACTIVATED IN BLOCKED UNFOLDED PROTEIN RESPONSE"/>
    <property type="match status" value="1"/>
</dbReference>
<evidence type="ECO:0000313" key="8">
    <source>
        <dbReference type="EMBL" id="STX50089.1"/>
    </source>
</evidence>
<organism evidence="8 9">
    <name type="scientific">Legionella busanensis</name>
    <dbReference type="NCBI Taxonomy" id="190655"/>
    <lineage>
        <taxon>Bacteria</taxon>
        <taxon>Pseudomonadati</taxon>
        <taxon>Pseudomonadota</taxon>
        <taxon>Gammaproteobacteria</taxon>
        <taxon>Legionellales</taxon>
        <taxon>Legionellaceae</taxon>
        <taxon>Legionella</taxon>
    </lineage>
</organism>
<proteinExistence type="predicted"/>
<reference evidence="8 9" key="1">
    <citation type="submission" date="2018-06" db="EMBL/GenBank/DDBJ databases">
        <authorList>
            <consortium name="Pathogen Informatics"/>
            <person name="Doyle S."/>
        </authorList>
    </citation>
    <scope>NUCLEOTIDE SEQUENCE [LARGE SCALE GENOMIC DNA]</scope>
    <source>
        <strain evidence="8 9">NCTC13316</strain>
    </source>
</reference>
<keyword evidence="6" id="KW-0472">Membrane</keyword>
<dbReference type="PANTHER" id="PTHR21451">
    <property type="entry name" value="HISTONE H3 METHYLTRANSFERASE"/>
    <property type="match status" value="1"/>
</dbReference>
<evidence type="ECO:0000256" key="1">
    <source>
        <dbReference type="ARBA" id="ARBA00012190"/>
    </source>
</evidence>